<dbReference type="PANTHER" id="PTHR43531:SF14">
    <property type="entry name" value="METHYL-ACCEPTING CHEMOTAXIS PROTEIN I-RELATED"/>
    <property type="match status" value="1"/>
</dbReference>
<evidence type="ECO:0000313" key="7">
    <source>
        <dbReference type="Proteomes" id="UP001162800"/>
    </source>
</evidence>
<keyword evidence="3" id="KW-0807">Transducer</keyword>
<evidence type="ECO:0000313" key="6">
    <source>
        <dbReference type="EMBL" id="UYG53939.1"/>
    </source>
</evidence>
<organism evidence="5 7">
    <name type="scientific">Comamonas endophytica</name>
    <dbReference type="NCBI Taxonomy" id="2949090"/>
    <lineage>
        <taxon>Bacteria</taxon>
        <taxon>Pseudomonadati</taxon>
        <taxon>Pseudomonadota</taxon>
        <taxon>Betaproteobacteria</taxon>
        <taxon>Burkholderiales</taxon>
        <taxon>Comamonadaceae</taxon>
        <taxon>Comamonas</taxon>
    </lineage>
</organism>
<proteinExistence type="inferred from homology"/>
<evidence type="ECO:0000256" key="3">
    <source>
        <dbReference type="PROSITE-ProRule" id="PRU00284"/>
    </source>
</evidence>
<dbReference type="EMBL" id="CP106882">
    <property type="protein sequence ID" value="UYG53936.1"/>
    <property type="molecule type" value="Genomic_DNA"/>
</dbReference>
<comment type="similarity">
    <text evidence="2">Belongs to the methyl-accepting chemotaxis (MCP) protein family.</text>
</comment>
<dbReference type="Gene3D" id="1.10.287.950">
    <property type="entry name" value="Methyl-accepting chemotaxis protein"/>
    <property type="match status" value="1"/>
</dbReference>
<gene>
    <name evidence="6" type="ORF">M9799_17145</name>
    <name evidence="5" type="ORF">M9799_19880</name>
</gene>
<evidence type="ECO:0000256" key="2">
    <source>
        <dbReference type="ARBA" id="ARBA00029447"/>
    </source>
</evidence>
<dbReference type="EMBL" id="CP106882">
    <property type="protein sequence ID" value="UYG53939.1"/>
    <property type="molecule type" value="Genomic_DNA"/>
</dbReference>
<geneLocation type="plasmid" evidence="5 7">
    <name>unnamed1</name>
</geneLocation>
<dbReference type="SUPFAM" id="SSF58104">
    <property type="entry name" value="Methyl-accepting chemotaxis protein (MCP) signaling domain"/>
    <property type="match status" value="1"/>
</dbReference>
<evidence type="ECO:0000259" key="4">
    <source>
        <dbReference type="PROSITE" id="PS50111"/>
    </source>
</evidence>
<dbReference type="InterPro" id="IPR051310">
    <property type="entry name" value="MCP_chemotaxis"/>
</dbReference>
<dbReference type="InterPro" id="IPR004089">
    <property type="entry name" value="MCPsignal_dom"/>
</dbReference>
<reference evidence="5" key="1">
    <citation type="submission" date="2022-09" db="EMBL/GenBank/DDBJ databases">
        <title>The complete genome of Acidovorax sp. 5MLIR.</title>
        <authorList>
            <person name="Liu L."/>
            <person name="Yue J."/>
            <person name="Yang F."/>
            <person name="Yuan J."/>
            <person name="Li L."/>
        </authorList>
    </citation>
    <scope>NUCLEOTIDE SEQUENCE</scope>
    <source>
        <strain evidence="5">5MLIR</strain>
        <plasmid evidence="5">unnamed1</plasmid>
    </source>
</reference>
<dbReference type="SMART" id="SM00283">
    <property type="entry name" value="MA"/>
    <property type="match status" value="1"/>
</dbReference>
<dbReference type="Proteomes" id="UP001162800">
    <property type="component" value="Plasmid unnamed1"/>
</dbReference>
<dbReference type="InterPro" id="IPR004090">
    <property type="entry name" value="Chemotax_Me-accpt_rcpt"/>
</dbReference>
<dbReference type="PROSITE" id="PS50111">
    <property type="entry name" value="CHEMOTAXIS_TRANSDUC_2"/>
    <property type="match status" value="1"/>
</dbReference>
<sequence>MQAAFEQLQQLVQENAARADDASHQARQVVDVANGGSNAVESAMQAMQQIRKSSGRIGEMVGLIEGIAFQTNLLALNAAVEAARAGEHGRGFAVVASEVRNLAGRSAEAAKEIKSVIVSSSDSVQHGYDRVHDSGTMMVQMKQAAQRANAVMEEIAHASKLQHQNLGVVNHAITRLEHAVVSG</sequence>
<evidence type="ECO:0000256" key="1">
    <source>
        <dbReference type="ARBA" id="ARBA00022481"/>
    </source>
</evidence>
<dbReference type="Pfam" id="PF00015">
    <property type="entry name" value="MCPsignal"/>
    <property type="match status" value="1"/>
</dbReference>
<name>A0ABY6GFT1_9BURK</name>
<feature type="domain" description="Methyl-accepting transducer" evidence="4">
    <location>
        <begin position="1"/>
        <end position="183"/>
    </location>
</feature>
<dbReference type="PANTHER" id="PTHR43531">
    <property type="entry name" value="PROTEIN ICFG"/>
    <property type="match status" value="1"/>
</dbReference>
<keyword evidence="7" id="KW-1185">Reference proteome</keyword>
<evidence type="ECO:0000313" key="5">
    <source>
        <dbReference type="EMBL" id="UYG53936.1"/>
    </source>
</evidence>
<keyword evidence="1" id="KW-0488">Methylation</keyword>
<protein>
    <submittedName>
        <fullName evidence="5">Methyl-accepting chemotaxis protein</fullName>
    </submittedName>
</protein>
<accession>A0ABY6GFT1</accession>
<dbReference type="PRINTS" id="PR00260">
    <property type="entry name" value="CHEMTRNSDUCR"/>
</dbReference>
<keyword evidence="5" id="KW-0614">Plasmid</keyword>